<proteinExistence type="predicted"/>
<evidence type="ECO:0000313" key="1">
    <source>
        <dbReference type="EMBL" id="EJU07717.1"/>
    </source>
</evidence>
<accession>A0ABN0H0D2</accession>
<dbReference type="Proteomes" id="UP000004829">
    <property type="component" value="Unassembled WGS sequence"/>
</dbReference>
<dbReference type="EMBL" id="ALVD01000004">
    <property type="protein sequence ID" value="EJU07717.1"/>
    <property type="molecule type" value="Genomic_DNA"/>
</dbReference>
<dbReference type="RefSeq" id="WP_005917614.1">
    <property type="nucleotide sequence ID" value="NZ_ALVD01000004.1"/>
</dbReference>
<gene>
    <name evidence="1" type="ORF">B437_06335</name>
</gene>
<reference evidence="2" key="1">
    <citation type="journal article" date="2012" name="J. Bacteriol.">
        <title>Draft Genome Sequence of Fusobacterium nucleatum ChDC F128, Isolated from a Periodontitis Lesion.</title>
        <authorList>
            <person name="Park S.N."/>
            <person name="Kong S.W."/>
            <person name="Kim H.S."/>
            <person name="Park M.S."/>
            <person name="Lee J.W."/>
            <person name="Cho E."/>
            <person name="Lim Y.K."/>
            <person name="Choi M.H."/>
            <person name="Chang Y.H."/>
            <person name="Shin J.H."/>
            <person name="Park H.S."/>
            <person name="Choi S.H."/>
            <person name="Kook J.K."/>
        </authorList>
    </citation>
    <scope>NUCLEOTIDE SEQUENCE [LARGE SCALE GENOMIC DNA]</scope>
    <source>
        <strain evidence="2">ChDC F128</strain>
    </source>
</reference>
<organism evidence="1 2">
    <name type="scientific">Fusobacterium hwasookii ChDC F128</name>
    <dbReference type="NCBI Taxonomy" id="1216362"/>
    <lineage>
        <taxon>Bacteria</taxon>
        <taxon>Fusobacteriati</taxon>
        <taxon>Fusobacteriota</taxon>
        <taxon>Fusobacteriia</taxon>
        <taxon>Fusobacteriales</taxon>
        <taxon>Fusobacteriaceae</taxon>
        <taxon>Fusobacterium</taxon>
    </lineage>
</organism>
<name>A0ABN0H0D2_9FUSO</name>
<sequence length="250" mass="28055">MKNNKVVAMVGNNNANGEVTTTYVGRDGITRESIKLKVDDGLPTGDWTIFDDNGNSIIESKMMKIGEDLYSGEMRLGEYNIKGKVYLTTKILYEIPQDYLQYKISNPNFDYLGELARAIIIDGTIENELGMIDEYKNNQIVKVNDISLGNSEYNPSFSGIYIKDLDTNIKIDAIDGGSLDNVLLTMAEIKGVGWVIIVGDSVYDPFAEEEGSTNIYTKNDFENGAKILKVFRTREELYDWVHQNNVILGD</sequence>
<comment type="caution">
    <text evidence="1">The sequence shown here is derived from an EMBL/GenBank/DDBJ whole genome shotgun (WGS) entry which is preliminary data.</text>
</comment>
<evidence type="ECO:0008006" key="3">
    <source>
        <dbReference type="Google" id="ProtNLM"/>
    </source>
</evidence>
<keyword evidence="2" id="KW-1185">Reference proteome</keyword>
<evidence type="ECO:0000313" key="2">
    <source>
        <dbReference type="Proteomes" id="UP000004829"/>
    </source>
</evidence>
<protein>
    <recommendedName>
        <fullName evidence="3">Lipoprotein</fullName>
    </recommendedName>
</protein>